<dbReference type="InterPro" id="IPR011006">
    <property type="entry name" value="CheY-like_superfamily"/>
</dbReference>
<comment type="caution">
    <text evidence="2">Lacks conserved residue(s) required for the propagation of feature annotation.</text>
</comment>
<keyword evidence="1" id="KW-0902">Two-component regulatory system</keyword>
<dbReference type="PANTHER" id="PTHR43874">
    <property type="entry name" value="TWO-COMPONENT RESPONSE REGULATOR"/>
    <property type="match status" value="1"/>
</dbReference>
<evidence type="ECO:0000313" key="4">
    <source>
        <dbReference type="EMBL" id="AQK70380.1"/>
    </source>
</evidence>
<dbReference type="PANTHER" id="PTHR43874:SF146">
    <property type="entry name" value="TWO-COMPONENT RESPONSE REGULATOR-LIKE APRR9"/>
    <property type="match status" value="1"/>
</dbReference>
<name>A0A1D6H6F8_MAIZE</name>
<dbReference type="InterPro" id="IPR045279">
    <property type="entry name" value="ARR-like"/>
</dbReference>
<reference evidence="4" key="1">
    <citation type="submission" date="2015-12" db="EMBL/GenBank/DDBJ databases">
        <title>Update maize B73 reference genome by single molecule sequencing technologies.</title>
        <authorList>
            <consortium name="Maize Genome Sequencing Project"/>
            <person name="Ware D."/>
        </authorList>
    </citation>
    <scope>NUCLEOTIDE SEQUENCE</scope>
    <source>
        <tissue evidence="4">Seedling</tissue>
    </source>
</reference>
<dbReference type="SUPFAM" id="SSF52172">
    <property type="entry name" value="CheY-like"/>
    <property type="match status" value="1"/>
</dbReference>
<evidence type="ECO:0000256" key="3">
    <source>
        <dbReference type="SAM" id="MobiDB-lite"/>
    </source>
</evidence>
<dbReference type="InterPro" id="IPR001789">
    <property type="entry name" value="Sig_transdc_resp-reg_receiver"/>
</dbReference>
<dbReference type="InParanoid" id="A0A1D6H6F8"/>
<gene>
    <name evidence="4" type="ORF">ZEAMMB73_Zm00001d016258</name>
</gene>
<dbReference type="STRING" id="4577.A0A1D6H6F8"/>
<protein>
    <submittedName>
        <fullName evidence="4">Two-component response regulator-like APRR9</fullName>
    </submittedName>
</protein>
<dbReference type="Gene3D" id="3.40.50.2300">
    <property type="match status" value="1"/>
</dbReference>
<feature type="region of interest" description="Disordered" evidence="3">
    <location>
        <begin position="83"/>
        <end position="109"/>
    </location>
</feature>
<dbReference type="EMBL" id="CM000781">
    <property type="protein sequence ID" value="AQK70380.1"/>
    <property type="molecule type" value="Genomic_DNA"/>
</dbReference>
<dbReference type="AlphaFoldDB" id="A0A1D6H6F8"/>
<evidence type="ECO:0000256" key="2">
    <source>
        <dbReference type="PROSITE-ProRule" id="PRU00169"/>
    </source>
</evidence>
<sequence length="207" mass="23741">MSSHDSVSMVFKCMLKGATDFLVKPIRKNELRNLWQHVWRKQLANGGPNVQHIQREENFAERIQQKTGVTQADNLDRDVPCKNRECSEQESDAQSSCTRSELEAESKQTNNILEYKQSTQRHLSIPSHKNVELNGQTKIQTAKGNNLILAREDDLSPNKRTCLNENNSERASRDMELVHIMENQKYNTQREVAVCRLTAAKMPLPLP</sequence>
<accession>A0A1D6H6F8</accession>
<organism evidence="4">
    <name type="scientific">Zea mays</name>
    <name type="common">Maize</name>
    <dbReference type="NCBI Taxonomy" id="4577"/>
    <lineage>
        <taxon>Eukaryota</taxon>
        <taxon>Viridiplantae</taxon>
        <taxon>Streptophyta</taxon>
        <taxon>Embryophyta</taxon>
        <taxon>Tracheophyta</taxon>
        <taxon>Spermatophyta</taxon>
        <taxon>Magnoliopsida</taxon>
        <taxon>Liliopsida</taxon>
        <taxon>Poales</taxon>
        <taxon>Poaceae</taxon>
        <taxon>PACMAD clade</taxon>
        <taxon>Panicoideae</taxon>
        <taxon>Andropogonodae</taxon>
        <taxon>Andropogoneae</taxon>
        <taxon>Tripsacinae</taxon>
        <taxon>Zea</taxon>
    </lineage>
</organism>
<dbReference type="GO" id="GO:0000160">
    <property type="term" value="P:phosphorelay signal transduction system"/>
    <property type="evidence" value="ECO:0007669"/>
    <property type="project" value="UniProtKB-KW"/>
</dbReference>
<dbReference type="PROSITE" id="PS50110">
    <property type="entry name" value="RESPONSE_REGULATORY"/>
    <property type="match status" value="1"/>
</dbReference>
<dbReference type="GO" id="GO:0009736">
    <property type="term" value="P:cytokinin-activated signaling pathway"/>
    <property type="evidence" value="ECO:0007669"/>
    <property type="project" value="InterPro"/>
</dbReference>
<evidence type="ECO:0000256" key="1">
    <source>
        <dbReference type="ARBA" id="ARBA00023012"/>
    </source>
</evidence>
<proteinExistence type="predicted"/>